<dbReference type="InterPro" id="IPR054207">
    <property type="entry name" value="DUF6913"/>
</dbReference>
<keyword evidence="2" id="KW-1185">Reference proteome</keyword>
<gene>
    <name evidence="1" type="ORF">SAMN05421780_103126</name>
</gene>
<dbReference type="Pfam" id="PF21857">
    <property type="entry name" value="DUF6913"/>
    <property type="match status" value="1"/>
</dbReference>
<sequence>MQFIKDFFLNFRNKSLAKRAKAIARRTADFRQAKRIGILFNLPQNAAHQALNSFVAELAAEGKQIQTLCYFEAQHQNPYQFKFDFFTQKDIALTGEVKAKEVEQFIAQPFDFLFCIQQQPRPELDYVLLQSKALCRVGVFDENRTNCFELMVKASAQDSLQNIINTMLSYTKALTNNGK</sequence>
<dbReference type="EMBL" id="FOLE01000003">
    <property type="protein sequence ID" value="SFC16286.1"/>
    <property type="molecule type" value="Genomic_DNA"/>
</dbReference>
<protein>
    <submittedName>
        <fullName evidence="1">Uncharacterized protein</fullName>
    </submittedName>
</protein>
<evidence type="ECO:0000313" key="1">
    <source>
        <dbReference type="EMBL" id="SFC16286.1"/>
    </source>
</evidence>
<dbReference type="RefSeq" id="WP_091509900.1">
    <property type="nucleotide sequence ID" value="NZ_FOLE01000003.1"/>
</dbReference>
<organism evidence="1 2">
    <name type="scientific">Flexibacter flexilis DSM 6793</name>
    <dbReference type="NCBI Taxonomy" id="927664"/>
    <lineage>
        <taxon>Bacteria</taxon>
        <taxon>Pseudomonadati</taxon>
        <taxon>Bacteroidota</taxon>
        <taxon>Cytophagia</taxon>
        <taxon>Cytophagales</taxon>
        <taxon>Flexibacteraceae</taxon>
        <taxon>Flexibacter</taxon>
    </lineage>
</organism>
<dbReference type="STRING" id="927664.SAMN05421780_103126"/>
<dbReference type="Proteomes" id="UP000199514">
    <property type="component" value="Unassembled WGS sequence"/>
</dbReference>
<accession>A0A1I1GXS6</accession>
<name>A0A1I1GXS6_9BACT</name>
<evidence type="ECO:0000313" key="2">
    <source>
        <dbReference type="Proteomes" id="UP000199514"/>
    </source>
</evidence>
<proteinExistence type="predicted"/>
<dbReference type="AlphaFoldDB" id="A0A1I1GXS6"/>
<reference evidence="1 2" key="1">
    <citation type="submission" date="2016-10" db="EMBL/GenBank/DDBJ databases">
        <authorList>
            <person name="de Groot N.N."/>
        </authorList>
    </citation>
    <scope>NUCLEOTIDE SEQUENCE [LARGE SCALE GENOMIC DNA]</scope>
    <source>
        <strain evidence="1 2">DSM 6793</strain>
    </source>
</reference>